<organism evidence="2 3">
    <name type="scientific">Candidatus Daviesbacteria bacterium GW2011_GWA1_42_6</name>
    <dbReference type="NCBI Taxonomy" id="1618420"/>
    <lineage>
        <taxon>Bacteria</taxon>
        <taxon>Candidatus Daviesiibacteriota</taxon>
    </lineage>
</organism>
<dbReference type="Pfam" id="PF01797">
    <property type="entry name" value="Y1_Tnp"/>
    <property type="match status" value="1"/>
</dbReference>
<dbReference type="SUPFAM" id="SSF143422">
    <property type="entry name" value="Transposase IS200-like"/>
    <property type="match status" value="1"/>
</dbReference>
<protein>
    <recommendedName>
        <fullName evidence="1">Transposase IS200-like domain-containing protein</fullName>
    </recommendedName>
</protein>
<dbReference type="Proteomes" id="UP000034135">
    <property type="component" value="Unassembled WGS sequence"/>
</dbReference>
<feature type="domain" description="Transposase IS200-like" evidence="1">
    <location>
        <begin position="9"/>
        <end position="145"/>
    </location>
</feature>
<evidence type="ECO:0000313" key="3">
    <source>
        <dbReference type="Proteomes" id="UP000034135"/>
    </source>
</evidence>
<evidence type="ECO:0000313" key="2">
    <source>
        <dbReference type="EMBL" id="KKS64319.1"/>
    </source>
</evidence>
<dbReference type="GO" id="GO:0004803">
    <property type="term" value="F:transposase activity"/>
    <property type="evidence" value="ECO:0007669"/>
    <property type="project" value="InterPro"/>
</dbReference>
<proteinExistence type="predicted"/>
<dbReference type="PATRIC" id="fig|1618420.3.peg.342"/>
<dbReference type="GO" id="GO:0003677">
    <property type="term" value="F:DNA binding"/>
    <property type="evidence" value="ECO:0007669"/>
    <property type="project" value="InterPro"/>
</dbReference>
<dbReference type="PANTHER" id="PTHR34322:SF2">
    <property type="entry name" value="TRANSPOSASE IS200-LIKE DOMAIN-CONTAINING PROTEIN"/>
    <property type="match status" value="1"/>
</dbReference>
<dbReference type="Gene3D" id="3.30.70.1290">
    <property type="entry name" value="Transposase IS200-like"/>
    <property type="match status" value="1"/>
</dbReference>
<sequence length="232" mass="27507">MPYRITPFVSEYFYHLFNRGVEKRIIFSNERDYQRFLQTLYYYQFSGPKPRFSMYTRYKDKDFSQNPKIVEVICYCLMPNHFHILIKQIRGGGIQEFMQKVINSYTKYYNTKHKRVGHLFQGTFKAVPVETEAQLLHVSRYIHLNPYASELTDDLEGYPYSSYPHFISLKHDHLCESGIILESFKDGANYKRSLKASPENEFSSSAYKEFVSGHGDYARELEQLKHLLLDPD</sequence>
<dbReference type="GO" id="GO:0006313">
    <property type="term" value="P:DNA transposition"/>
    <property type="evidence" value="ECO:0007669"/>
    <property type="project" value="InterPro"/>
</dbReference>
<dbReference type="EMBL" id="LCEB01000029">
    <property type="protein sequence ID" value="KKS64319.1"/>
    <property type="molecule type" value="Genomic_DNA"/>
</dbReference>
<gene>
    <name evidence="2" type="ORF">UV33_C0029G0006</name>
</gene>
<dbReference type="PANTHER" id="PTHR34322">
    <property type="entry name" value="TRANSPOSASE, Y1_TNP DOMAIN-CONTAINING"/>
    <property type="match status" value="1"/>
</dbReference>
<dbReference type="InterPro" id="IPR002686">
    <property type="entry name" value="Transposase_17"/>
</dbReference>
<dbReference type="AlphaFoldDB" id="A0A0G1ATN1"/>
<evidence type="ECO:0000259" key="1">
    <source>
        <dbReference type="SMART" id="SM01321"/>
    </source>
</evidence>
<comment type="caution">
    <text evidence="2">The sequence shown here is derived from an EMBL/GenBank/DDBJ whole genome shotgun (WGS) entry which is preliminary data.</text>
</comment>
<reference evidence="2 3" key="1">
    <citation type="journal article" date="2015" name="Nature">
        <title>rRNA introns, odd ribosomes, and small enigmatic genomes across a large radiation of phyla.</title>
        <authorList>
            <person name="Brown C.T."/>
            <person name="Hug L.A."/>
            <person name="Thomas B.C."/>
            <person name="Sharon I."/>
            <person name="Castelle C.J."/>
            <person name="Singh A."/>
            <person name="Wilkins M.J."/>
            <person name="Williams K.H."/>
            <person name="Banfield J.F."/>
        </authorList>
    </citation>
    <scope>NUCLEOTIDE SEQUENCE [LARGE SCALE GENOMIC DNA]</scope>
</reference>
<name>A0A0G1ATN1_9BACT</name>
<dbReference type="InterPro" id="IPR036515">
    <property type="entry name" value="Transposase_17_sf"/>
</dbReference>
<dbReference type="SMART" id="SM01321">
    <property type="entry name" value="Y1_Tnp"/>
    <property type="match status" value="1"/>
</dbReference>
<accession>A0A0G1ATN1</accession>